<name>A0ABP9D1S8_9ACTN</name>
<comment type="caution">
    <text evidence="1">The sequence shown here is derived from an EMBL/GenBank/DDBJ whole genome shotgun (WGS) entry which is preliminary data.</text>
</comment>
<sequence>MFTDSDTRIQAGTDAERADAYRDFFHDQITYDADRAVALRQALGDRDLDRLALLIEQTINNAEHRAHAELGTDAPEPTDAEIIAQRISEM</sequence>
<dbReference type="EMBL" id="BAABKQ010000002">
    <property type="protein sequence ID" value="GAA4825476.1"/>
    <property type="molecule type" value="Genomic_DNA"/>
</dbReference>
<protein>
    <submittedName>
        <fullName evidence="1">Uncharacterized protein</fullName>
    </submittedName>
</protein>
<reference evidence="2" key="1">
    <citation type="journal article" date="2019" name="Int. J. Syst. Evol. Microbiol.">
        <title>The Global Catalogue of Microorganisms (GCM) 10K type strain sequencing project: providing services to taxonomists for standard genome sequencing and annotation.</title>
        <authorList>
            <consortium name="The Broad Institute Genomics Platform"/>
            <consortium name="The Broad Institute Genome Sequencing Center for Infectious Disease"/>
            <person name="Wu L."/>
            <person name="Ma J."/>
        </authorList>
    </citation>
    <scope>NUCLEOTIDE SEQUENCE [LARGE SCALE GENOMIC DNA]</scope>
    <source>
        <strain evidence="2">JCM 18542</strain>
    </source>
</reference>
<evidence type="ECO:0000313" key="1">
    <source>
        <dbReference type="EMBL" id="GAA4825476.1"/>
    </source>
</evidence>
<proteinExistence type="predicted"/>
<keyword evidence="2" id="KW-1185">Reference proteome</keyword>
<organism evidence="1 2">
    <name type="scientific">Tomitella cavernea</name>
    <dbReference type="NCBI Taxonomy" id="1387982"/>
    <lineage>
        <taxon>Bacteria</taxon>
        <taxon>Bacillati</taxon>
        <taxon>Actinomycetota</taxon>
        <taxon>Actinomycetes</taxon>
        <taxon>Mycobacteriales</taxon>
        <taxon>Tomitella</taxon>
    </lineage>
</organism>
<accession>A0ABP9D1S8</accession>
<dbReference type="Proteomes" id="UP001500839">
    <property type="component" value="Unassembled WGS sequence"/>
</dbReference>
<dbReference type="RefSeq" id="WP_200175877.1">
    <property type="nucleotide sequence ID" value="NZ_BAABKQ010000002.1"/>
</dbReference>
<evidence type="ECO:0000313" key="2">
    <source>
        <dbReference type="Proteomes" id="UP001500839"/>
    </source>
</evidence>
<gene>
    <name evidence="1" type="ORF">GCM10023353_38240</name>
</gene>